<accession>W2RU92</accession>
<dbReference type="FunCoup" id="W2RU92">
    <property type="interactions" value="13"/>
</dbReference>
<evidence type="ECO:0000256" key="1">
    <source>
        <dbReference type="SAM" id="MobiDB-lite"/>
    </source>
</evidence>
<dbReference type="GeneID" id="19972900"/>
<evidence type="ECO:0000313" key="3">
    <source>
        <dbReference type="Proteomes" id="UP000030752"/>
    </source>
</evidence>
<dbReference type="InParanoid" id="W2RU92"/>
<dbReference type="eggNOG" id="ENOG502RJPB">
    <property type="taxonomic scope" value="Eukaryota"/>
</dbReference>
<dbReference type="STRING" id="1220924.W2RU92"/>
<dbReference type="EMBL" id="KB822721">
    <property type="protein sequence ID" value="ETN39338.1"/>
    <property type="molecule type" value="Genomic_DNA"/>
</dbReference>
<dbReference type="PANTHER" id="PTHR48172:SF2">
    <property type="entry name" value="VACUOLAR PROTEIN SORTING PROTEIN 62"/>
    <property type="match status" value="1"/>
</dbReference>
<protein>
    <recommendedName>
        <fullName evidence="4">Vacuolar protein sorting-associated protein 62</fullName>
    </recommendedName>
</protein>
<dbReference type="Pfam" id="PF06101">
    <property type="entry name" value="Vps62"/>
    <property type="match status" value="1"/>
</dbReference>
<keyword evidence="3" id="KW-1185">Reference proteome</keyword>
<evidence type="ECO:0008006" key="4">
    <source>
        <dbReference type="Google" id="ProtNLM"/>
    </source>
</evidence>
<proteinExistence type="predicted"/>
<dbReference type="RefSeq" id="XP_008718123.1">
    <property type="nucleotide sequence ID" value="XM_008719901.1"/>
</dbReference>
<dbReference type="HOGENOM" id="CLU_024079_4_0_1"/>
<dbReference type="InterPro" id="IPR009291">
    <property type="entry name" value="Vps62"/>
</dbReference>
<gene>
    <name evidence="2" type="ORF">HMPREF1541_05561</name>
</gene>
<feature type="region of interest" description="Disordered" evidence="1">
    <location>
        <begin position="256"/>
        <end position="298"/>
    </location>
</feature>
<feature type="compositionally biased region" description="Low complexity" evidence="1">
    <location>
        <begin position="262"/>
        <end position="276"/>
    </location>
</feature>
<dbReference type="VEuPathDB" id="FungiDB:HMPREF1541_05561"/>
<reference evidence="2 3" key="1">
    <citation type="submission" date="2013-03" db="EMBL/GenBank/DDBJ databases">
        <title>The Genome Sequence of Phialophora europaea CBS 101466.</title>
        <authorList>
            <consortium name="The Broad Institute Genomics Platform"/>
            <person name="Cuomo C."/>
            <person name="de Hoog S."/>
            <person name="Gorbushina A."/>
            <person name="Walker B."/>
            <person name="Young S.K."/>
            <person name="Zeng Q."/>
            <person name="Gargeya S."/>
            <person name="Fitzgerald M."/>
            <person name="Haas B."/>
            <person name="Abouelleil A."/>
            <person name="Allen A.W."/>
            <person name="Alvarado L."/>
            <person name="Arachchi H.M."/>
            <person name="Berlin A.M."/>
            <person name="Chapman S.B."/>
            <person name="Gainer-Dewar J."/>
            <person name="Goldberg J."/>
            <person name="Griggs A."/>
            <person name="Gujja S."/>
            <person name="Hansen M."/>
            <person name="Howarth C."/>
            <person name="Imamovic A."/>
            <person name="Ireland A."/>
            <person name="Larimer J."/>
            <person name="McCowan C."/>
            <person name="Murphy C."/>
            <person name="Pearson M."/>
            <person name="Poon T.W."/>
            <person name="Priest M."/>
            <person name="Roberts A."/>
            <person name="Saif S."/>
            <person name="Shea T."/>
            <person name="Sisk P."/>
            <person name="Sykes S."/>
            <person name="Wortman J."/>
            <person name="Nusbaum C."/>
            <person name="Birren B."/>
        </authorList>
    </citation>
    <scope>NUCLEOTIDE SEQUENCE [LARGE SCALE GENOMIC DNA]</scope>
    <source>
        <strain evidence="2 3">CBS 101466</strain>
    </source>
</reference>
<dbReference type="PANTHER" id="PTHR48172">
    <property type="match status" value="1"/>
</dbReference>
<organism evidence="2 3">
    <name type="scientific">Cyphellophora europaea (strain CBS 101466)</name>
    <name type="common">Phialophora europaea</name>
    <dbReference type="NCBI Taxonomy" id="1220924"/>
    <lineage>
        <taxon>Eukaryota</taxon>
        <taxon>Fungi</taxon>
        <taxon>Dikarya</taxon>
        <taxon>Ascomycota</taxon>
        <taxon>Pezizomycotina</taxon>
        <taxon>Eurotiomycetes</taxon>
        <taxon>Chaetothyriomycetidae</taxon>
        <taxon>Chaetothyriales</taxon>
        <taxon>Cyphellophoraceae</taxon>
        <taxon>Cyphellophora</taxon>
    </lineage>
</organism>
<sequence length="533" mass="61584">MKNVKTKATIGLLSTLISYVSINSYMRQTHPDLFVWRPEDREEDEWRATSKYWLDRKACRWIGLCGVPHLRFVQKRFGHRPMVENEQQSIQTPVIDWRNAWTEGNDRPEDWTDDERVLREIPDYVMEYAPLVHLFSGEQFWPGDIAEHLSHVTPELNYTPISAESHHPSLEHLDKFNQYRRGRWVYLTSNDNVEERPEWLEGEKNIPVNPRRPDDAFEGNDGWIHHPGKTYLQGVKDAFNDLKDWWAPGEDAMDHDEDFRKSSSGQGFKKQGGSFRKPFRQELKRSPLESPGKQLRGGRSDAPAILLTVNKGHGVVDAFWFFFYSFNLGNVVFNVRFGNHVGDWEHTAIRFHHGKPKAVFFSEHNFGSAYSYEAVEKIGKRPVIYSATGTHAMYATPGLHPYVLPWGILHDETDRGPLWDPALNSHAYTYDYKNDTLRASNLTPHAPTGWFHYAGRWGDKFYPLGDKRQYRFAGQYHYVNGPLGPKFKDLDRKKMCAGPPGGPCVIKHWLGGTDNVRLASDLDPDEKDGMGQR</sequence>
<dbReference type="AlphaFoldDB" id="W2RU92"/>
<name>W2RU92_CYPE1</name>
<dbReference type="OrthoDB" id="188042at2759"/>
<evidence type="ECO:0000313" key="2">
    <source>
        <dbReference type="EMBL" id="ETN39338.1"/>
    </source>
</evidence>
<dbReference type="Proteomes" id="UP000030752">
    <property type="component" value="Unassembled WGS sequence"/>
</dbReference>